<dbReference type="Proteomes" id="UP000789920">
    <property type="component" value="Unassembled WGS sequence"/>
</dbReference>
<comment type="caution">
    <text evidence="1">The sequence shown here is derived from an EMBL/GenBank/DDBJ whole genome shotgun (WGS) entry which is preliminary data.</text>
</comment>
<evidence type="ECO:0000313" key="1">
    <source>
        <dbReference type="EMBL" id="CAG8733399.1"/>
    </source>
</evidence>
<gene>
    <name evidence="1" type="ORF">RPERSI_LOCUS12395</name>
</gene>
<evidence type="ECO:0000313" key="2">
    <source>
        <dbReference type="Proteomes" id="UP000789920"/>
    </source>
</evidence>
<name>A0ACA9Q140_9GLOM</name>
<accession>A0ACA9Q140</accession>
<sequence>HLYTEQLSFEGAPTDGKSCLNRIVAADELGLSLLSIHEQKFLITNRSEWLRNNFLLVYKVISNLSTLELLRDFCLQMLCQDPKLLLSDHSIHLVDDKTLSILLKMDALQMDELSIWHIVIQWGISKIPYLSESNVAYWTQDDWDLLKSRLINIIPLVRFEHISRRDLYKYVKPFSNILPKDILAIIPSQEYDNTLSNKLNNVDNKENMVNDDNKEFISNDIKDSKDSKGSMLNFDNKEIIFNDNKGHMLNADDKENIDIKKNIVNVDINKNNLNVSNVKRSQQIDSIIISISHLPQISDWIKGNPDDGFPIHFNFSLIFRASRDGYAPGTFHRWCDDYGAPTLIVIKLTDSCQIIGGYNCFSWKSPLIFATTQHDERAFIFSLCDKDGNREKAKIARPKRIKKKHYNSKKCNLLSNSKMGNLLSNSKMGNLICNSKKGNFMKATKDHFISPGPSLKFSRFLGPCFGKSDLQLQNRLCYFKQRDYDDNITDHSGLFEVDDFEIFRVEICQK</sequence>
<protein>
    <submittedName>
        <fullName evidence="1">19354_t:CDS:1</fullName>
    </submittedName>
</protein>
<reference evidence="1" key="1">
    <citation type="submission" date="2021-06" db="EMBL/GenBank/DDBJ databases">
        <authorList>
            <person name="Kallberg Y."/>
            <person name="Tangrot J."/>
            <person name="Rosling A."/>
        </authorList>
    </citation>
    <scope>NUCLEOTIDE SEQUENCE</scope>
    <source>
        <strain evidence="1">MA461A</strain>
    </source>
</reference>
<dbReference type="EMBL" id="CAJVQC010026526">
    <property type="protein sequence ID" value="CAG8733399.1"/>
    <property type="molecule type" value="Genomic_DNA"/>
</dbReference>
<feature type="non-terminal residue" evidence="1">
    <location>
        <position position="1"/>
    </location>
</feature>
<keyword evidence="2" id="KW-1185">Reference proteome</keyword>
<organism evidence="1 2">
    <name type="scientific">Racocetra persica</name>
    <dbReference type="NCBI Taxonomy" id="160502"/>
    <lineage>
        <taxon>Eukaryota</taxon>
        <taxon>Fungi</taxon>
        <taxon>Fungi incertae sedis</taxon>
        <taxon>Mucoromycota</taxon>
        <taxon>Glomeromycotina</taxon>
        <taxon>Glomeromycetes</taxon>
        <taxon>Diversisporales</taxon>
        <taxon>Gigasporaceae</taxon>
        <taxon>Racocetra</taxon>
    </lineage>
</organism>
<proteinExistence type="predicted"/>